<feature type="compositionally biased region" description="Polar residues" evidence="2">
    <location>
        <begin position="102"/>
        <end position="114"/>
    </location>
</feature>
<dbReference type="GO" id="GO:0005634">
    <property type="term" value="C:nucleus"/>
    <property type="evidence" value="ECO:0007669"/>
    <property type="project" value="TreeGrafter"/>
</dbReference>
<feature type="region of interest" description="Disordered" evidence="2">
    <location>
        <begin position="740"/>
        <end position="795"/>
    </location>
</feature>
<proteinExistence type="predicted"/>
<evidence type="ECO:0000256" key="2">
    <source>
        <dbReference type="SAM" id="MobiDB-lite"/>
    </source>
</evidence>
<feature type="compositionally biased region" description="Acidic residues" evidence="2">
    <location>
        <begin position="766"/>
        <end position="788"/>
    </location>
</feature>
<dbReference type="AlphaFoldDB" id="A0A6G1IEV5"/>
<gene>
    <name evidence="3" type="ORF">K458DRAFT_437083</name>
</gene>
<dbReference type="GO" id="GO:0005829">
    <property type="term" value="C:cytosol"/>
    <property type="evidence" value="ECO:0007669"/>
    <property type="project" value="TreeGrafter"/>
</dbReference>
<organism evidence="3 4">
    <name type="scientific">Lentithecium fluviatile CBS 122367</name>
    <dbReference type="NCBI Taxonomy" id="1168545"/>
    <lineage>
        <taxon>Eukaryota</taxon>
        <taxon>Fungi</taxon>
        <taxon>Dikarya</taxon>
        <taxon>Ascomycota</taxon>
        <taxon>Pezizomycotina</taxon>
        <taxon>Dothideomycetes</taxon>
        <taxon>Pleosporomycetidae</taxon>
        <taxon>Pleosporales</taxon>
        <taxon>Massarineae</taxon>
        <taxon>Lentitheciaceae</taxon>
        <taxon>Lentithecium</taxon>
    </lineage>
</organism>
<reference evidence="3" key="1">
    <citation type="journal article" date="2020" name="Stud. Mycol.">
        <title>101 Dothideomycetes genomes: a test case for predicting lifestyles and emergence of pathogens.</title>
        <authorList>
            <person name="Haridas S."/>
            <person name="Albert R."/>
            <person name="Binder M."/>
            <person name="Bloem J."/>
            <person name="Labutti K."/>
            <person name="Salamov A."/>
            <person name="Andreopoulos B."/>
            <person name="Baker S."/>
            <person name="Barry K."/>
            <person name="Bills G."/>
            <person name="Bluhm B."/>
            <person name="Cannon C."/>
            <person name="Castanera R."/>
            <person name="Culley D."/>
            <person name="Daum C."/>
            <person name="Ezra D."/>
            <person name="Gonzalez J."/>
            <person name="Henrissat B."/>
            <person name="Kuo A."/>
            <person name="Liang C."/>
            <person name="Lipzen A."/>
            <person name="Lutzoni F."/>
            <person name="Magnuson J."/>
            <person name="Mondo S."/>
            <person name="Nolan M."/>
            <person name="Ohm R."/>
            <person name="Pangilinan J."/>
            <person name="Park H.-J."/>
            <person name="Ramirez L."/>
            <person name="Alfaro M."/>
            <person name="Sun H."/>
            <person name="Tritt A."/>
            <person name="Yoshinaga Y."/>
            <person name="Zwiers L.-H."/>
            <person name="Turgeon B."/>
            <person name="Goodwin S."/>
            <person name="Spatafora J."/>
            <person name="Crous P."/>
            <person name="Grigoriev I."/>
        </authorList>
    </citation>
    <scope>NUCLEOTIDE SEQUENCE</scope>
    <source>
        <strain evidence="3">CBS 122367</strain>
    </source>
</reference>
<feature type="coiled-coil region" evidence="1">
    <location>
        <begin position="484"/>
        <end position="518"/>
    </location>
</feature>
<dbReference type="GO" id="GO:0016579">
    <property type="term" value="P:protein deubiquitination"/>
    <property type="evidence" value="ECO:0007669"/>
    <property type="project" value="TreeGrafter"/>
</dbReference>
<dbReference type="PANTHER" id="PTHR39597:SF1">
    <property type="entry name" value="UBA DOMAIN-CONTAINING PROTEIN RUP1"/>
    <property type="match status" value="1"/>
</dbReference>
<dbReference type="Proteomes" id="UP000799291">
    <property type="component" value="Unassembled WGS sequence"/>
</dbReference>
<dbReference type="InterPro" id="IPR055335">
    <property type="entry name" value="Ucp6/RUP1"/>
</dbReference>
<keyword evidence="4" id="KW-1185">Reference proteome</keyword>
<evidence type="ECO:0000313" key="4">
    <source>
        <dbReference type="Proteomes" id="UP000799291"/>
    </source>
</evidence>
<feature type="coiled-coil region" evidence="1">
    <location>
        <begin position="408"/>
        <end position="442"/>
    </location>
</feature>
<keyword evidence="1" id="KW-0175">Coiled coil</keyword>
<evidence type="ECO:0000313" key="3">
    <source>
        <dbReference type="EMBL" id="KAF2676767.1"/>
    </source>
</evidence>
<dbReference type="OrthoDB" id="4489171at2759"/>
<evidence type="ECO:0008006" key="5">
    <source>
        <dbReference type="Google" id="ProtNLM"/>
    </source>
</evidence>
<sequence length="795" mass="87824">MASKDVDTLCEILQHISREDAGKLLNITNGDVQTAVDKYYTTDDLQTLLQGQDNTRWDNTAFSADRYGQDGGSSGIPTFNIEYAPGVDNYPHSGGPSAAPTRPNSAASHRSSTLAGDAPRPSIENSQESGVIGGSGASNPFFGPATKEHYDSTTWAMVPTTKNTEYIPDALIWHQSRDPDVPAFIKPTLDRDYLPAVLTILHTIPLFRNAFLTPQVSIDNYWLGDDWWKGTITAIARTVDTTSGAGPSYELDLLYEMQRLMAFLDRTDRSYASLDSLFQLDAWKEQQLYPEEARDLEDVLLKFLLRWTWAYQQHAPDARVNGSLRSVINVGGVPQDSALLDANVVHRKNVADLHLYDVLDDALFDARTLHAHITEISDVIILRLTAAAKDGTSLDCTIPATLYADRYMEANKGQVDAMYAERKQYEEQLTNLSLEMEKVKYHKPSKETTYTKPIETLTMLKTSMKAFGPETHGTNENPEHGAVLAQLETLYQNIERKLSGLEKEKQKIQDALDSVSKLFRASIDDKAQIGDHPYELWGVATSSLDYFVLHPNTTPDGSEAMQWWHIKYTYQGEDADISRNRVTRDEVLAKARSDGGRVVLVYANKAATSVPPIPLSTPLDNFVKKDNLNFLQELSKKESEWTDCGPDGGTTVKAGYMSDGDSKVMDEWMIDDPPGYGGGYNDGYNWNSVSAKDFHEQDSGVSSTTLTPNTEVDDDGVAMVEMQEVNGGISAWAGGGLSNASSDALGAEEPMDISDSETTRETTIANDEDMDDADLGQAETEPEVEYIETVEKKGG</sequence>
<dbReference type="PANTHER" id="PTHR39597">
    <property type="entry name" value="UBA DOMAIN-CONTAINING PROTEIN RUP1"/>
    <property type="match status" value="1"/>
</dbReference>
<accession>A0A6G1IEV5</accession>
<dbReference type="EMBL" id="MU005630">
    <property type="protein sequence ID" value="KAF2676767.1"/>
    <property type="molecule type" value="Genomic_DNA"/>
</dbReference>
<protein>
    <recommendedName>
        <fullName evidence="5">Ubiquitin interaction motif protein</fullName>
    </recommendedName>
</protein>
<feature type="region of interest" description="Disordered" evidence="2">
    <location>
        <begin position="87"/>
        <end position="138"/>
    </location>
</feature>
<evidence type="ECO:0000256" key="1">
    <source>
        <dbReference type="SAM" id="Coils"/>
    </source>
</evidence>
<name>A0A6G1IEV5_9PLEO</name>